<gene>
    <name evidence="9" type="primary">tsaC</name>
    <name evidence="11" type="ORF">BegalDRAFT_1359</name>
</gene>
<dbReference type="InterPro" id="IPR017945">
    <property type="entry name" value="DHBP_synth_RibB-like_a/b_dom"/>
</dbReference>
<evidence type="ECO:0000256" key="2">
    <source>
        <dbReference type="ARBA" id="ARBA00022490"/>
    </source>
</evidence>
<feature type="domain" description="YrdC-like" evidence="10">
    <location>
        <begin position="4"/>
        <end position="187"/>
    </location>
</feature>
<evidence type="ECO:0000256" key="1">
    <source>
        <dbReference type="ARBA" id="ARBA00004496"/>
    </source>
</evidence>
<name>I3CF61_9GAMM</name>
<dbReference type="Pfam" id="PF01300">
    <property type="entry name" value="Sua5_yciO_yrdC"/>
    <property type="match status" value="1"/>
</dbReference>
<dbReference type="PANTHER" id="PTHR17490">
    <property type="entry name" value="SUA5"/>
    <property type="match status" value="1"/>
</dbReference>
<dbReference type="OrthoDB" id="9814580at2"/>
<dbReference type="eggNOG" id="COG0009">
    <property type="taxonomic scope" value="Bacteria"/>
</dbReference>
<keyword evidence="2 9" id="KW-0963">Cytoplasm</keyword>
<keyword evidence="4 9" id="KW-0819">tRNA processing</keyword>
<keyword evidence="6 9" id="KW-0547">Nucleotide-binding</keyword>
<evidence type="ECO:0000256" key="7">
    <source>
        <dbReference type="ARBA" id="ARBA00022840"/>
    </source>
</evidence>
<dbReference type="STRING" id="395493.BegalDRAFT_1359"/>
<comment type="similarity">
    <text evidence="9">Belongs to the SUA5 family. TsaC subfamily.</text>
</comment>
<dbReference type="Proteomes" id="UP000005744">
    <property type="component" value="Unassembled WGS sequence"/>
</dbReference>
<dbReference type="HAMAP" id="MF_01852">
    <property type="entry name" value="TsaC"/>
    <property type="match status" value="1"/>
</dbReference>
<dbReference type="GO" id="GO:0002949">
    <property type="term" value="P:tRNA threonylcarbamoyladenosine modification"/>
    <property type="evidence" value="ECO:0007669"/>
    <property type="project" value="UniProtKB-UniRule"/>
</dbReference>
<dbReference type="GO" id="GO:0005737">
    <property type="term" value="C:cytoplasm"/>
    <property type="evidence" value="ECO:0007669"/>
    <property type="project" value="UniProtKB-SubCell"/>
</dbReference>
<dbReference type="GO" id="GO:0000049">
    <property type="term" value="F:tRNA binding"/>
    <property type="evidence" value="ECO:0007669"/>
    <property type="project" value="TreeGrafter"/>
</dbReference>
<dbReference type="GO" id="GO:0005524">
    <property type="term" value="F:ATP binding"/>
    <property type="evidence" value="ECO:0007669"/>
    <property type="project" value="UniProtKB-UniRule"/>
</dbReference>
<keyword evidence="7 9" id="KW-0067">ATP-binding</keyword>
<organism evidence="11 12">
    <name type="scientific">Beggiatoa alba B18LD</name>
    <dbReference type="NCBI Taxonomy" id="395493"/>
    <lineage>
        <taxon>Bacteria</taxon>
        <taxon>Pseudomonadati</taxon>
        <taxon>Pseudomonadota</taxon>
        <taxon>Gammaproteobacteria</taxon>
        <taxon>Thiotrichales</taxon>
        <taxon>Thiotrichaceae</taxon>
        <taxon>Beggiatoa</taxon>
    </lineage>
</organism>
<dbReference type="InterPro" id="IPR050156">
    <property type="entry name" value="TC-AMP_synthase_SUA5"/>
</dbReference>
<comment type="function">
    <text evidence="9">Required for the formation of a threonylcarbamoyl group on adenosine at position 37 (t(6)A37) in tRNAs that read codons beginning with adenine. Catalyzes the conversion of L-threonine, HCO(3)(-)/CO(2) and ATP to give threonylcarbamoyl-AMP (TC-AMP) as the acyladenylate intermediate, with the release of diphosphate.</text>
</comment>
<keyword evidence="12" id="KW-1185">Reference proteome</keyword>
<evidence type="ECO:0000256" key="6">
    <source>
        <dbReference type="ARBA" id="ARBA00022741"/>
    </source>
</evidence>
<comment type="subcellular location">
    <subcellularLocation>
        <location evidence="1 9">Cytoplasm</location>
    </subcellularLocation>
</comment>
<dbReference type="GO" id="GO:0003725">
    <property type="term" value="F:double-stranded RNA binding"/>
    <property type="evidence" value="ECO:0007669"/>
    <property type="project" value="InterPro"/>
</dbReference>
<dbReference type="RefSeq" id="WP_002685028.1">
    <property type="nucleotide sequence ID" value="NZ_JH600070.1"/>
</dbReference>
<dbReference type="EC" id="2.7.7.87" evidence="9"/>
<reference evidence="11 12" key="1">
    <citation type="submission" date="2011-11" db="EMBL/GenBank/DDBJ databases">
        <title>Improved High-Quality Draft sequence of Beggiatoa alba B18lD.</title>
        <authorList>
            <consortium name="US DOE Joint Genome Institute"/>
            <person name="Lucas S."/>
            <person name="Han J."/>
            <person name="Lapidus A."/>
            <person name="Cheng J.-F."/>
            <person name="Goodwin L."/>
            <person name="Pitluck S."/>
            <person name="Peters L."/>
            <person name="Mikhailova N."/>
            <person name="Held B."/>
            <person name="Detter J.C."/>
            <person name="Han C."/>
            <person name="Tapia R."/>
            <person name="Land M."/>
            <person name="Hauser L."/>
            <person name="Kyrpides N."/>
            <person name="Ivanova N."/>
            <person name="Pagani I."/>
            <person name="Samuel K."/>
            <person name="Teske A."/>
            <person name="Mueller J."/>
            <person name="Woyke T."/>
        </authorList>
    </citation>
    <scope>NUCLEOTIDE SEQUENCE [LARGE SCALE GENOMIC DNA]</scope>
    <source>
        <strain evidence="11 12">B18LD</strain>
    </source>
</reference>
<keyword evidence="5 9" id="KW-0548">Nucleotidyltransferase</keyword>
<dbReference type="InterPro" id="IPR006070">
    <property type="entry name" value="Sua5-like_dom"/>
</dbReference>
<keyword evidence="3 9" id="KW-0808">Transferase</keyword>
<dbReference type="GO" id="GO:0061710">
    <property type="term" value="F:L-threonylcarbamoyladenylate synthase"/>
    <property type="evidence" value="ECO:0007669"/>
    <property type="project" value="UniProtKB-EC"/>
</dbReference>
<dbReference type="HOGENOM" id="CLU_031397_6_0_6"/>
<comment type="catalytic activity">
    <reaction evidence="8 9">
        <text>L-threonine + hydrogencarbonate + ATP = L-threonylcarbamoyladenylate + diphosphate + H2O</text>
        <dbReference type="Rhea" id="RHEA:36407"/>
        <dbReference type="ChEBI" id="CHEBI:15377"/>
        <dbReference type="ChEBI" id="CHEBI:17544"/>
        <dbReference type="ChEBI" id="CHEBI:30616"/>
        <dbReference type="ChEBI" id="CHEBI:33019"/>
        <dbReference type="ChEBI" id="CHEBI:57926"/>
        <dbReference type="ChEBI" id="CHEBI:73682"/>
        <dbReference type="EC" id="2.7.7.87"/>
    </reaction>
</comment>
<dbReference type="PROSITE" id="PS51163">
    <property type="entry name" value="YRDC"/>
    <property type="match status" value="1"/>
</dbReference>
<dbReference type="EMBL" id="JH600070">
    <property type="protein sequence ID" value="EIJ42254.1"/>
    <property type="molecule type" value="Genomic_DNA"/>
</dbReference>
<dbReference type="Gene3D" id="3.90.870.10">
    <property type="entry name" value="DHBP synthase"/>
    <property type="match status" value="1"/>
</dbReference>
<dbReference type="InterPro" id="IPR023535">
    <property type="entry name" value="TC-AMP_synthase"/>
</dbReference>
<evidence type="ECO:0000256" key="8">
    <source>
        <dbReference type="ARBA" id="ARBA00048366"/>
    </source>
</evidence>
<sequence>MSFRWHLTQAVRCLERGGIIAYPTEAVYGLGCDPLNSGAVERLLQLKQRDWRKGLILIASDFSQLQPYLLPLSPEIEKTVFSAWQTNTAITWLLPVQPDVPLQLRGLSDKLAVRVTRHPLARTLCQVWGGALVSTSANRSQHPAARTALRTRMLLHTEIDYLLSGATGGQARPSEIRDASTLQIIRY</sequence>
<dbReference type="GO" id="GO:0006450">
    <property type="term" value="P:regulation of translational fidelity"/>
    <property type="evidence" value="ECO:0007669"/>
    <property type="project" value="TreeGrafter"/>
</dbReference>
<evidence type="ECO:0000313" key="11">
    <source>
        <dbReference type="EMBL" id="EIJ42254.1"/>
    </source>
</evidence>
<dbReference type="AlphaFoldDB" id="I3CF61"/>
<dbReference type="SUPFAM" id="SSF55821">
    <property type="entry name" value="YrdC/RibB"/>
    <property type="match status" value="1"/>
</dbReference>
<protein>
    <recommendedName>
        <fullName evidence="9">Threonylcarbamoyl-AMP synthase</fullName>
        <shortName evidence="9">TC-AMP synthase</shortName>
        <ecNumber evidence="9">2.7.7.87</ecNumber>
    </recommendedName>
    <alternativeName>
        <fullName evidence="9">L-threonylcarbamoyladenylate synthase</fullName>
    </alternativeName>
    <alternativeName>
        <fullName evidence="9">t(6)A37 threonylcarbamoyladenosine biosynthesis protein TsaC</fullName>
    </alternativeName>
    <alternativeName>
        <fullName evidence="9">tRNA threonylcarbamoyladenosine biosynthesis protein TsaC</fullName>
    </alternativeName>
</protein>
<dbReference type="PANTHER" id="PTHR17490:SF18">
    <property type="entry name" value="THREONYLCARBAMOYL-AMP SYNTHASE"/>
    <property type="match status" value="1"/>
</dbReference>
<evidence type="ECO:0000256" key="5">
    <source>
        <dbReference type="ARBA" id="ARBA00022695"/>
    </source>
</evidence>
<evidence type="ECO:0000256" key="9">
    <source>
        <dbReference type="HAMAP-Rule" id="MF_01852"/>
    </source>
</evidence>
<evidence type="ECO:0000256" key="4">
    <source>
        <dbReference type="ARBA" id="ARBA00022694"/>
    </source>
</evidence>
<accession>I3CF61</accession>
<evidence type="ECO:0000313" key="12">
    <source>
        <dbReference type="Proteomes" id="UP000005744"/>
    </source>
</evidence>
<evidence type="ECO:0000256" key="3">
    <source>
        <dbReference type="ARBA" id="ARBA00022679"/>
    </source>
</evidence>
<evidence type="ECO:0000259" key="10">
    <source>
        <dbReference type="PROSITE" id="PS51163"/>
    </source>
</evidence>
<proteinExistence type="inferred from homology"/>